<name>A0A3B4AX27_9GOBI</name>
<keyword evidence="3" id="KW-1185">Reference proteome</keyword>
<reference evidence="2" key="1">
    <citation type="submission" date="2025-08" db="UniProtKB">
        <authorList>
            <consortium name="Ensembl"/>
        </authorList>
    </citation>
    <scope>IDENTIFICATION</scope>
</reference>
<dbReference type="AlphaFoldDB" id="A0A3B4AX27"/>
<dbReference type="InterPro" id="IPR036645">
    <property type="entry name" value="Elafin-like_sf"/>
</dbReference>
<organism evidence="2 3">
    <name type="scientific">Periophthalmus magnuspinnatus</name>
    <dbReference type="NCBI Taxonomy" id="409849"/>
    <lineage>
        <taxon>Eukaryota</taxon>
        <taxon>Metazoa</taxon>
        <taxon>Chordata</taxon>
        <taxon>Craniata</taxon>
        <taxon>Vertebrata</taxon>
        <taxon>Euteleostomi</taxon>
        <taxon>Actinopterygii</taxon>
        <taxon>Neopterygii</taxon>
        <taxon>Teleostei</taxon>
        <taxon>Neoteleostei</taxon>
        <taxon>Acanthomorphata</taxon>
        <taxon>Gobiaria</taxon>
        <taxon>Gobiiformes</taxon>
        <taxon>Gobioidei</taxon>
        <taxon>Gobiidae</taxon>
        <taxon>Oxudercinae</taxon>
        <taxon>Periophthalmus</taxon>
    </lineage>
</organism>
<dbReference type="InterPro" id="IPR008197">
    <property type="entry name" value="WAP_dom"/>
</dbReference>
<accession>A0A3B4AX27</accession>
<dbReference type="Proteomes" id="UP000261520">
    <property type="component" value="Unplaced"/>
</dbReference>
<dbReference type="CDD" id="cd00199">
    <property type="entry name" value="WAP"/>
    <property type="match status" value="1"/>
</dbReference>
<evidence type="ECO:0000259" key="1">
    <source>
        <dbReference type="PROSITE" id="PS51390"/>
    </source>
</evidence>
<dbReference type="SMART" id="SM00217">
    <property type="entry name" value="WAP"/>
    <property type="match status" value="1"/>
</dbReference>
<dbReference type="GO" id="GO:0005576">
    <property type="term" value="C:extracellular region"/>
    <property type="evidence" value="ECO:0007669"/>
    <property type="project" value="InterPro"/>
</dbReference>
<dbReference type="Gene3D" id="4.10.75.10">
    <property type="entry name" value="Elafin-like"/>
    <property type="match status" value="1"/>
</dbReference>
<sequence>SRPWIILQPGPTVKLGLKLCPIRLVIIPWGLCTPVHLIPLCQNECSSDSECEGNLKCCSNGCGHVCKELIGNMSLRNTCGGCFLCISHGFSVMVIKSYIILVPPLCIN</sequence>
<dbReference type="Ensembl" id="ENSPMGT00000022248.1">
    <property type="protein sequence ID" value="ENSPMGP00000020866.1"/>
    <property type="gene ID" value="ENSPMGG00000016918.1"/>
</dbReference>
<proteinExistence type="predicted"/>
<reference evidence="2" key="2">
    <citation type="submission" date="2025-09" db="UniProtKB">
        <authorList>
            <consortium name="Ensembl"/>
        </authorList>
    </citation>
    <scope>IDENTIFICATION</scope>
</reference>
<feature type="domain" description="WAP" evidence="1">
    <location>
        <begin position="11"/>
        <end position="70"/>
    </location>
</feature>
<evidence type="ECO:0000313" key="2">
    <source>
        <dbReference type="Ensembl" id="ENSPMGP00000020866.1"/>
    </source>
</evidence>
<dbReference type="SUPFAM" id="SSF57256">
    <property type="entry name" value="Elafin-like"/>
    <property type="match status" value="1"/>
</dbReference>
<dbReference type="Pfam" id="PF00095">
    <property type="entry name" value="WAP"/>
    <property type="match status" value="1"/>
</dbReference>
<evidence type="ECO:0000313" key="3">
    <source>
        <dbReference type="Proteomes" id="UP000261520"/>
    </source>
</evidence>
<dbReference type="PROSITE" id="PS51390">
    <property type="entry name" value="WAP"/>
    <property type="match status" value="1"/>
</dbReference>
<protein>
    <recommendedName>
        <fullName evidence="1">WAP domain-containing protein</fullName>
    </recommendedName>
</protein>
<dbReference type="GO" id="GO:0030414">
    <property type="term" value="F:peptidase inhibitor activity"/>
    <property type="evidence" value="ECO:0007669"/>
    <property type="project" value="InterPro"/>
</dbReference>